<organism evidence="1 2">
    <name type="scientific">Endozoicomonas montiporae</name>
    <dbReference type="NCBI Taxonomy" id="1027273"/>
    <lineage>
        <taxon>Bacteria</taxon>
        <taxon>Pseudomonadati</taxon>
        <taxon>Pseudomonadota</taxon>
        <taxon>Gammaproteobacteria</taxon>
        <taxon>Oceanospirillales</taxon>
        <taxon>Endozoicomonadaceae</taxon>
        <taxon>Endozoicomonas</taxon>
    </lineage>
</organism>
<dbReference type="Proteomes" id="UP000028006">
    <property type="component" value="Unassembled WGS sequence"/>
</dbReference>
<proteinExistence type="predicted"/>
<reference evidence="1 2" key="1">
    <citation type="submission" date="2014-06" db="EMBL/GenBank/DDBJ databases">
        <title>Whole Genome Sequences of Three Symbiotic Endozoicomonas Bacteria.</title>
        <authorList>
            <person name="Neave M.J."/>
            <person name="Apprill A."/>
            <person name="Voolstra C.R."/>
        </authorList>
    </citation>
    <scope>NUCLEOTIDE SEQUENCE [LARGE SCALE GENOMIC DNA]</scope>
    <source>
        <strain evidence="1 2">LMG 24815</strain>
    </source>
</reference>
<keyword evidence="2" id="KW-1185">Reference proteome</keyword>
<name>A0A081N934_9GAMM</name>
<protein>
    <submittedName>
        <fullName evidence="1">Uncharacterized protein</fullName>
    </submittedName>
</protein>
<dbReference type="eggNOG" id="ENOG5032TFQ">
    <property type="taxonomic scope" value="Bacteria"/>
</dbReference>
<dbReference type="EMBL" id="JOKG01000002">
    <property type="protein sequence ID" value="KEQ14957.1"/>
    <property type="molecule type" value="Genomic_DNA"/>
</dbReference>
<dbReference type="RefSeq" id="WP_082212030.1">
    <property type="nucleotide sequence ID" value="NZ_JOKG01000002.1"/>
</dbReference>
<dbReference type="AlphaFoldDB" id="A0A081N934"/>
<sequence>MKKYIGQALKLLRWVILRHHFPGRIRLTYKSGIFPQLLSYKSTDVEKILANMPAFKNYKIKNSTNSIVIEYDASVIRPEWINAMFSESDTEAKKACYEVARQLKSEGLSNE</sequence>
<evidence type="ECO:0000313" key="2">
    <source>
        <dbReference type="Proteomes" id="UP000028006"/>
    </source>
</evidence>
<gene>
    <name evidence="1" type="ORF">GZ77_12005</name>
</gene>
<evidence type="ECO:0000313" key="1">
    <source>
        <dbReference type="EMBL" id="KEQ14957.1"/>
    </source>
</evidence>
<comment type="caution">
    <text evidence="1">The sequence shown here is derived from an EMBL/GenBank/DDBJ whole genome shotgun (WGS) entry which is preliminary data.</text>
</comment>
<accession>A0A081N934</accession>